<dbReference type="EMBL" id="AKHW03002722">
    <property type="protein sequence ID" value="KYO37388.1"/>
    <property type="molecule type" value="Genomic_DNA"/>
</dbReference>
<keyword evidence="2" id="KW-1185">Reference proteome</keyword>
<sequence length="72" mass="8710">MDAVIWPAYAFIAHPQVREIWEALKEPFHECFISERLGFQEILKWPQDRTRVIPLKLSNNNEKLQPRDMRMM</sequence>
<gene>
    <name evidence="1" type="ORF">Y1Q_0017212</name>
</gene>
<proteinExistence type="predicted"/>
<evidence type="ECO:0000313" key="1">
    <source>
        <dbReference type="EMBL" id="KYO37388.1"/>
    </source>
</evidence>
<protein>
    <submittedName>
        <fullName evidence="1">Uncharacterized protein</fullName>
    </submittedName>
</protein>
<dbReference type="Proteomes" id="UP000050525">
    <property type="component" value="Unassembled WGS sequence"/>
</dbReference>
<organism evidence="1 2">
    <name type="scientific">Alligator mississippiensis</name>
    <name type="common">American alligator</name>
    <dbReference type="NCBI Taxonomy" id="8496"/>
    <lineage>
        <taxon>Eukaryota</taxon>
        <taxon>Metazoa</taxon>
        <taxon>Chordata</taxon>
        <taxon>Craniata</taxon>
        <taxon>Vertebrata</taxon>
        <taxon>Euteleostomi</taxon>
        <taxon>Archelosauria</taxon>
        <taxon>Archosauria</taxon>
        <taxon>Crocodylia</taxon>
        <taxon>Alligatoridae</taxon>
        <taxon>Alligatorinae</taxon>
        <taxon>Alligator</taxon>
    </lineage>
</organism>
<comment type="caution">
    <text evidence="1">The sequence shown here is derived from an EMBL/GenBank/DDBJ whole genome shotgun (WGS) entry which is preliminary data.</text>
</comment>
<accession>A0A151NKR8</accession>
<reference evidence="1 2" key="1">
    <citation type="journal article" date="2012" name="Genome Biol.">
        <title>Sequencing three crocodilian genomes to illuminate the evolution of archosaurs and amniotes.</title>
        <authorList>
            <person name="St John J.A."/>
            <person name="Braun E.L."/>
            <person name="Isberg S.R."/>
            <person name="Miles L.G."/>
            <person name="Chong A.Y."/>
            <person name="Gongora J."/>
            <person name="Dalzell P."/>
            <person name="Moran C."/>
            <person name="Bed'hom B."/>
            <person name="Abzhanov A."/>
            <person name="Burgess S.C."/>
            <person name="Cooksey A.M."/>
            <person name="Castoe T.A."/>
            <person name="Crawford N.G."/>
            <person name="Densmore L.D."/>
            <person name="Drew J.C."/>
            <person name="Edwards S.V."/>
            <person name="Faircloth B.C."/>
            <person name="Fujita M.K."/>
            <person name="Greenwold M.J."/>
            <person name="Hoffmann F.G."/>
            <person name="Howard J.M."/>
            <person name="Iguchi T."/>
            <person name="Janes D.E."/>
            <person name="Khan S.Y."/>
            <person name="Kohno S."/>
            <person name="de Koning A.J."/>
            <person name="Lance S.L."/>
            <person name="McCarthy F.M."/>
            <person name="McCormack J.E."/>
            <person name="Merchant M.E."/>
            <person name="Peterson D.G."/>
            <person name="Pollock D.D."/>
            <person name="Pourmand N."/>
            <person name="Raney B.J."/>
            <person name="Roessler K.A."/>
            <person name="Sanford J.R."/>
            <person name="Sawyer R.H."/>
            <person name="Schmidt C.J."/>
            <person name="Triplett E.W."/>
            <person name="Tuberville T.D."/>
            <person name="Venegas-Anaya M."/>
            <person name="Howard J.T."/>
            <person name="Jarvis E.D."/>
            <person name="Guillette L.J.Jr."/>
            <person name="Glenn T.C."/>
            <person name="Green R.E."/>
            <person name="Ray D.A."/>
        </authorList>
    </citation>
    <scope>NUCLEOTIDE SEQUENCE [LARGE SCALE GENOMIC DNA]</scope>
    <source>
        <strain evidence="1">KSC_2009_1</strain>
    </source>
</reference>
<evidence type="ECO:0000313" key="2">
    <source>
        <dbReference type="Proteomes" id="UP000050525"/>
    </source>
</evidence>
<dbReference type="AlphaFoldDB" id="A0A151NKR8"/>
<name>A0A151NKR8_ALLMI</name>